<protein>
    <submittedName>
        <fullName evidence="1">Uncharacterized protein</fullName>
    </submittedName>
</protein>
<dbReference type="EMBL" id="KC699836">
    <property type="protein sequence ID" value="AGK86892.1"/>
    <property type="molecule type" value="Genomic_DNA"/>
</dbReference>
<keyword evidence="2" id="KW-1185">Reference proteome</keyword>
<proteinExistence type="predicted"/>
<evidence type="ECO:0000313" key="2">
    <source>
        <dbReference type="Proteomes" id="UP000258501"/>
    </source>
</evidence>
<organism evidence="1 2">
    <name type="scientific">Bacillus phage SIOphi</name>
    <dbReference type="NCBI Taxonomy" id="1285382"/>
    <lineage>
        <taxon>Viruses</taxon>
        <taxon>Duplodnaviria</taxon>
        <taxon>Heunggongvirae</taxon>
        <taxon>Uroviricota</taxon>
        <taxon>Caudoviricetes</taxon>
        <taxon>Herelleviridae</taxon>
        <taxon>Bastillevirinae</taxon>
        <taxon>Siophivirus</taxon>
        <taxon>Siophivirus SIOphi</taxon>
    </lineage>
</organism>
<evidence type="ECO:0000313" key="1">
    <source>
        <dbReference type="EMBL" id="AGK86892.1"/>
    </source>
</evidence>
<name>R4JDS9_9CAUD</name>
<sequence>MKVRILETEKIKQDTTISGLIGTVWAVDEAHPHYVIIDCCGGVRLNKGEYEIVKNTNEELLDFTNVVTDFVNDVWRFADAGELTEDILLEFSQTLAHTVKEKTIKDLITYIDNMENKTRYRRNKQ</sequence>
<accession>R4JDS9</accession>
<dbReference type="Proteomes" id="UP000258501">
    <property type="component" value="Segment"/>
</dbReference>
<gene>
    <name evidence="1" type="ORF">SIOphi_00420</name>
</gene>
<reference evidence="1 2" key="1">
    <citation type="submission" date="2013-02" db="EMBL/GenBank/DDBJ databases">
        <authorList>
            <person name="Lukaszewicz M."/>
            <person name="Biegalska A."/>
            <person name="Krasowska A."/>
        </authorList>
    </citation>
    <scope>NUCLEOTIDE SEQUENCE [LARGE SCALE GENOMIC DNA]</scope>
</reference>